<evidence type="ECO:0000256" key="1">
    <source>
        <dbReference type="ARBA" id="ARBA00009995"/>
    </source>
</evidence>
<dbReference type="InterPro" id="IPR002213">
    <property type="entry name" value="UDP_glucos_trans"/>
</dbReference>
<dbReference type="OMA" id="TREEHEC"/>
<dbReference type="InterPro" id="IPR050481">
    <property type="entry name" value="UDP-glycosyltransf_plant"/>
</dbReference>
<dbReference type="EMBL" id="AGNK02002216">
    <property type="status" value="NOT_ANNOTATED_CDS"/>
    <property type="molecule type" value="Genomic_DNA"/>
</dbReference>
<evidence type="ECO:0008006" key="5">
    <source>
        <dbReference type="Google" id="ProtNLM"/>
    </source>
</evidence>
<proteinExistence type="inferred from homology"/>
<dbReference type="GO" id="GO:0035251">
    <property type="term" value="F:UDP-glucosyltransferase activity"/>
    <property type="evidence" value="ECO:0007669"/>
    <property type="project" value="InterPro"/>
</dbReference>
<dbReference type="Pfam" id="PF00201">
    <property type="entry name" value="UDPGT"/>
    <property type="match status" value="1"/>
</dbReference>
<name>K3Y1D3_SETIT</name>
<reference evidence="4" key="1">
    <citation type="journal article" date="2012" name="Nat. Biotechnol.">
        <title>Reference genome sequence of the model plant Setaria.</title>
        <authorList>
            <person name="Bennetzen J.L."/>
            <person name="Schmutz J."/>
            <person name="Wang H."/>
            <person name="Percifield R."/>
            <person name="Hawkins J."/>
            <person name="Pontaroli A.C."/>
            <person name="Estep M."/>
            <person name="Feng L."/>
            <person name="Vaughn J.N."/>
            <person name="Grimwood J."/>
            <person name="Jenkins J."/>
            <person name="Barry K."/>
            <person name="Lindquist E."/>
            <person name="Hellsten U."/>
            <person name="Deshpande S."/>
            <person name="Wang X."/>
            <person name="Wu X."/>
            <person name="Mitros T."/>
            <person name="Triplett J."/>
            <person name="Yang X."/>
            <person name="Ye C.Y."/>
            <person name="Mauro-Herrera M."/>
            <person name="Wang L."/>
            <person name="Li P."/>
            <person name="Sharma M."/>
            <person name="Sharma R."/>
            <person name="Ronald P.C."/>
            <person name="Panaud O."/>
            <person name="Kellogg E.A."/>
            <person name="Brutnell T.P."/>
            <person name="Doust A.N."/>
            <person name="Tuskan G.A."/>
            <person name="Rokhsar D."/>
            <person name="Devos K.M."/>
        </authorList>
    </citation>
    <scope>NUCLEOTIDE SEQUENCE [LARGE SCALE GENOMIC DNA]</scope>
    <source>
        <strain evidence="4">cv. Yugu1</strain>
    </source>
</reference>
<dbReference type="FunFam" id="3.40.50.2000:FF:000056">
    <property type="entry name" value="Glycosyltransferase"/>
    <property type="match status" value="1"/>
</dbReference>
<dbReference type="AlphaFoldDB" id="K3Y1D3"/>
<dbReference type="InParanoid" id="K3Y1D3"/>
<dbReference type="PANTHER" id="PTHR48048">
    <property type="entry name" value="GLYCOSYLTRANSFERASE"/>
    <property type="match status" value="1"/>
</dbReference>
<organism evidence="3 4">
    <name type="scientific">Setaria italica</name>
    <name type="common">Foxtail millet</name>
    <name type="synonym">Panicum italicum</name>
    <dbReference type="NCBI Taxonomy" id="4555"/>
    <lineage>
        <taxon>Eukaryota</taxon>
        <taxon>Viridiplantae</taxon>
        <taxon>Streptophyta</taxon>
        <taxon>Embryophyta</taxon>
        <taxon>Tracheophyta</taxon>
        <taxon>Spermatophyta</taxon>
        <taxon>Magnoliopsida</taxon>
        <taxon>Liliopsida</taxon>
        <taxon>Poales</taxon>
        <taxon>Poaceae</taxon>
        <taxon>PACMAD clade</taxon>
        <taxon>Panicoideae</taxon>
        <taxon>Panicodae</taxon>
        <taxon>Paniceae</taxon>
        <taxon>Cenchrinae</taxon>
        <taxon>Setaria</taxon>
    </lineage>
</organism>
<dbReference type="EnsemblPlants" id="KQL09431">
    <property type="protein sequence ID" value="KQL09431"/>
    <property type="gene ID" value="SETIT_007997mg"/>
</dbReference>
<evidence type="ECO:0000256" key="2">
    <source>
        <dbReference type="ARBA" id="ARBA00022679"/>
    </source>
</evidence>
<accession>K3Y1D3</accession>
<dbReference type="Proteomes" id="UP000004995">
    <property type="component" value="Unassembled WGS sequence"/>
</dbReference>
<evidence type="ECO:0000313" key="4">
    <source>
        <dbReference type="Proteomes" id="UP000004995"/>
    </source>
</evidence>
<keyword evidence="2" id="KW-0808">Transferase</keyword>
<dbReference type="GO" id="GO:0016757">
    <property type="term" value="F:glycosyltransferase activity"/>
    <property type="evidence" value="ECO:0000318"/>
    <property type="project" value="GO_Central"/>
</dbReference>
<comment type="similarity">
    <text evidence="1">Belongs to the UDP-glycosyltransferase family.</text>
</comment>
<dbReference type="CDD" id="cd03784">
    <property type="entry name" value="GT1_Gtf-like"/>
    <property type="match status" value="1"/>
</dbReference>
<dbReference type="PANTHER" id="PTHR48048:SF14">
    <property type="entry name" value="GLYCOSYLTRANSFERASE"/>
    <property type="match status" value="1"/>
</dbReference>
<sequence>MRKTIVLYRGLAVSHFVLMMQRADALLEEGYAVAVALIDATMEFDASFAASSAASLQNLPTIAPSDAQFLLGYFELVRRYNEHLSELLRSLPSLQAEIEILAYTFFAWSASALAVFLQLPSIRMEGRRQPSFKELKESPLNVLGVPPMPASHLNHEMLEDPKAQVLGALKNPKFLLPGSELTVPSVYSIGPLVERAAGHETREEHECLAWLDEQPEHSVVFLCFESIGYHTEAQLKEIAVGLERSGHRFLWVVRAPPGHADPDLDTLLPEGFLERTSGCGLAVGAFVTHCGWNSVLEGIMGGCPMLCWPLYAEQKMNKVFLVEEFGVGVEVVGWQQGVVEAGEVEAKVTLVLESEEGERLRAKETSLREATAVVWNEGGSSRVEFGQFLLELDLEGLGKG</sequence>
<evidence type="ECO:0000313" key="3">
    <source>
        <dbReference type="EnsemblPlants" id="KQL09431"/>
    </source>
</evidence>
<dbReference type="eggNOG" id="KOG1192">
    <property type="taxonomic scope" value="Eukaryota"/>
</dbReference>
<dbReference type="Gramene" id="KQL09431">
    <property type="protein sequence ID" value="KQL09431"/>
    <property type="gene ID" value="SETIT_007997mg"/>
</dbReference>
<dbReference type="HOGENOM" id="CLU_001724_3_2_1"/>
<dbReference type="Gene3D" id="3.40.50.2000">
    <property type="entry name" value="Glycogen Phosphorylase B"/>
    <property type="match status" value="2"/>
</dbReference>
<protein>
    <recommendedName>
        <fullName evidence="5">Glycosyltransferase</fullName>
    </recommendedName>
</protein>
<reference evidence="3" key="2">
    <citation type="submission" date="2018-08" db="UniProtKB">
        <authorList>
            <consortium name="EnsemblPlants"/>
        </authorList>
    </citation>
    <scope>IDENTIFICATION</scope>
    <source>
        <strain evidence="3">Yugu1</strain>
    </source>
</reference>
<dbReference type="SUPFAM" id="SSF53756">
    <property type="entry name" value="UDP-Glycosyltransferase/glycogen phosphorylase"/>
    <property type="match status" value="1"/>
</dbReference>
<keyword evidence="4" id="KW-1185">Reference proteome</keyword>